<dbReference type="Pfam" id="PF01066">
    <property type="entry name" value="CDP-OH_P_transf"/>
    <property type="match status" value="1"/>
</dbReference>
<gene>
    <name evidence="4" type="ORF">FHR83_007939</name>
</gene>
<dbReference type="GO" id="GO:0016020">
    <property type="term" value="C:membrane"/>
    <property type="evidence" value="ECO:0007669"/>
    <property type="project" value="InterPro"/>
</dbReference>
<dbReference type="InterPro" id="IPR048254">
    <property type="entry name" value="CDP_ALCOHOL_P_TRANSF_CS"/>
</dbReference>
<organism evidence="4 5">
    <name type="scientific">Actinoplanes campanulatus</name>
    <dbReference type="NCBI Taxonomy" id="113559"/>
    <lineage>
        <taxon>Bacteria</taxon>
        <taxon>Bacillati</taxon>
        <taxon>Actinomycetota</taxon>
        <taxon>Actinomycetes</taxon>
        <taxon>Micromonosporales</taxon>
        <taxon>Micromonosporaceae</taxon>
        <taxon>Actinoplanes</taxon>
    </lineage>
</organism>
<sequence>MTVPARPLVLGGIVQATVLLLLGATVGLGAAGWPAGIVFAAGTWTLLGRSLEHHHGHRWGLADTVTFGRLILTGGVIALTADAVAGNTHHVALIGLAAVSLACDGLDGQIARRTGTTSEFGARFDMEADSVLAIALSVYLGTTLGWWAVGIGLFRYAYVLASYPMPWLNGALPPRFSRKVVAASQGAVLVVTSAGLLPVPLAQACIAVSIASLVWSFGKDVRWLWRRESLRREAPWWSGSLEPEPAATTV</sequence>
<keyword evidence="3" id="KW-0812">Transmembrane</keyword>
<feature type="transmembrane region" description="Helical" evidence="3">
    <location>
        <begin position="131"/>
        <end position="156"/>
    </location>
</feature>
<dbReference type="InterPro" id="IPR000462">
    <property type="entry name" value="CDP-OH_P_trans"/>
</dbReference>
<dbReference type="GO" id="GO:0008654">
    <property type="term" value="P:phospholipid biosynthetic process"/>
    <property type="evidence" value="ECO:0007669"/>
    <property type="project" value="InterPro"/>
</dbReference>
<comment type="similarity">
    <text evidence="2">Belongs to the CDP-alcohol phosphatidyltransferase class-I family.</text>
</comment>
<protein>
    <submittedName>
        <fullName evidence="4">Phosphatidylglycerophosphate synthase</fullName>
    </submittedName>
</protein>
<evidence type="ECO:0000313" key="4">
    <source>
        <dbReference type="EMBL" id="MBB3100219.1"/>
    </source>
</evidence>
<proteinExistence type="inferred from homology"/>
<keyword evidence="5" id="KW-1185">Reference proteome</keyword>
<dbReference type="Proteomes" id="UP000590749">
    <property type="component" value="Unassembled WGS sequence"/>
</dbReference>
<name>A0A7W5AQZ8_9ACTN</name>
<keyword evidence="3" id="KW-0472">Membrane</keyword>
<evidence type="ECO:0000256" key="3">
    <source>
        <dbReference type="SAM" id="Phobius"/>
    </source>
</evidence>
<evidence type="ECO:0000313" key="5">
    <source>
        <dbReference type="Proteomes" id="UP000590749"/>
    </source>
</evidence>
<feature type="transmembrane region" description="Helical" evidence="3">
    <location>
        <begin position="201"/>
        <end position="218"/>
    </location>
</feature>
<accession>A0A7W5AQZ8</accession>
<dbReference type="AlphaFoldDB" id="A0A7W5AQZ8"/>
<dbReference type="InterPro" id="IPR043130">
    <property type="entry name" value="CDP-OH_PTrfase_TM_dom"/>
</dbReference>
<evidence type="ECO:0000256" key="2">
    <source>
        <dbReference type="RuleBase" id="RU003750"/>
    </source>
</evidence>
<comment type="caution">
    <text evidence="4">The sequence shown here is derived from an EMBL/GenBank/DDBJ whole genome shotgun (WGS) entry which is preliminary data.</text>
</comment>
<reference evidence="4 5" key="1">
    <citation type="submission" date="2020-08" db="EMBL/GenBank/DDBJ databases">
        <title>Genomic Encyclopedia of Type Strains, Phase III (KMG-III): the genomes of soil and plant-associated and newly described type strains.</title>
        <authorList>
            <person name="Whitman W."/>
        </authorList>
    </citation>
    <scope>NUCLEOTIDE SEQUENCE [LARGE SCALE GENOMIC DNA]</scope>
    <source>
        <strain evidence="4 5">CECT 3287</strain>
    </source>
</reference>
<dbReference type="EMBL" id="JACHXF010000023">
    <property type="protein sequence ID" value="MBB3100219.1"/>
    <property type="molecule type" value="Genomic_DNA"/>
</dbReference>
<keyword evidence="1 2" id="KW-0808">Transferase</keyword>
<dbReference type="Gene3D" id="1.20.120.1760">
    <property type="match status" value="1"/>
</dbReference>
<dbReference type="RefSeq" id="WP_183226270.1">
    <property type="nucleotide sequence ID" value="NZ_BMPW01000012.1"/>
</dbReference>
<keyword evidence="3" id="KW-1133">Transmembrane helix</keyword>
<dbReference type="PROSITE" id="PS00379">
    <property type="entry name" value="CDP_ALCOHOL_P_TRANSF"/>
    <property type="match status" value="1"/>
</dbReference>
<evidence type="ECO:0000256" key="1">
    <source>
        <dbReference type="ARBA" id="ARBA00022679"/>
    </source>
</evidence>
<dbReference type="GO" id="GO:0016780">
    <property type="term" value="F:phosphotransferase activity, for other substituted phosphate groups"/>
    <property type="evidence" value="ECO:0007669"/>
    <property type="project" value="InterPro"/>
</dbReference>